<feature type="transmembrane region" description="Helical" evidence="1">
    <location>
        <begin position="155"/>
        <end position="171"/>
    </location>
</feature>
<organism evidence="3 4">
    <name type="scientific">Bacillus cereus</name>
    <dbReference type="NCBI Taxonomy" id="1396"/>
    <lineage>
        <taxon>Bacteria</taxon>
        <taxon>Bacillati</taxon>
        <taxon>Bacillota</taxon>
        <taxon>Bacilli</taxon>
        <taxon>Bacillales</taxon>
        <taxon>Bacillaceae</taxon>
        <taxon>Bacillus</taxon>
        <taxon>Bacillus cereus group</taxon>
    </lineage>
</organism>
<protein>
    <recommendedName>
        <fullName evidence="2">DUF418 domain-containing protein</fullName>
    </recommendedName>
</protein>
<evidence type="ECO:0000313" key="4">
    <source>
        <dbReference type="Proteomes" id="UP000220032"/>
    </source>
</evidence>
<feature type="transmembrane region" description="Helical" evidence="1">
    <location>
        <begin position="51"/>
        <end position="75"/>
    </location>
</feature>
<sequence length="336" mass="38913">MKTEITNNRIDILDYLRGFALIGILLVNVPFFLLKVDSPSPNSIDASYHRFLYLFVEGRFMPIFTFLFGIGFYIFITRAKAKNDNAYLLFIRRLVVLFAMSWILERFDHGEALIAYAIFGIFLIPFYRVNKHINLILALLGLMCTSYLGDKALSIIPLFLLGLTAGQYRIFENISKNKWKYKVFTIIVFVLSIIGLWIQYTHAPSTIVDMPTKGAIDSKTFIKIGIIIGPIVSASYVGILILLLQYSWVQKLLCPLKNYGRMALTNYLSQAALVMIFDYYFQLTGNITYSQTLVLCIGIYVIQLLFSMLWLQFFRMGPFEWLWRICTYWKVVPNKK</sequence>
<dbReference type="InterPro" id="IPR007349">
    <property type="entry name" value="DUF418"/>
</dbReference>
<accession>A0A2A8ZRS4</accession>
<dbReference type="AlphaFoldDB" id="A0A2A8ZRS4"/>
<feature type="transmembrane region" description="Helical" evidence="1">
    <location>
        <begin position="264"/>
        <end position="281"/>
    </location>
</feature>
<dbReference type="Proteomes" id="UP000220032">
    <property type="component" value="Unassembled WGS sequence"/>
</dbReference>
<dbReference type="RefSeq" id="WP_097969901.1">
    <property type="nucleotide sequence ID" value="NZ_NTRR01000067.1"/>
</dbReference>
<keyword evidence="1" id="KW-0472">Membrane</keyword>
<evidence type="ECO:0000313" key="3">
    <source>
        <dbReference type="EMBL" id="PFE08353.1"/>
    </source>
</evidence>
<feature type="transmembrane region" description="Helical" evidence="1">
    <location>
        <begin position="133"/>
        <end position="149"/>
    </location>
</feature>
<reference evidence="3 4" key="1">
    <citation type="submission" date="2017-09" db="EMBL/GenBank/DDBJ databases">
        <title>Large-scale bioinformatics analysis of Bacillus genomes uncovers conserved roles of natural products in bacterial physiology.</title>
        <authorList>
            <consortium name="Agbiome Team Llc"/>
            <person name="Bleich R.M."/>
            <person name="Grubbs K.J."/>
            <person name="Santa Maria K.C."/>
            <person name="Allen S.E."/>
            <person name="Farag S."/>
            <person name="Shank E.A."/>
            <person name="Bowers A."/>
        </authorList>
    </citation>
    <scope>NUCLEOTIDE SEQUENCE [LARGE SCALE GENOMIC DNA]</scope>
    <source>
        <strain evidence="3 4">AFS022681</strain>
    </source>
</reference>
<dbReference type="Pfam" id="PF04235">
    <property type="entry name" value="DUF418"/>
    <property type="match status" value="1"/>
</dbReference>
<feature type="domain" description="DUF418" evidence="2">
    <location>
        <begin position="166"/>
        <end position="330"/>
    </location>
</feature>
<dbReference type="EMBL" id="NTRR01000067">
    <property type="protein sequence ID" value="PFE08353.1"/>
    <property type="molecule type" value="Genomic_DNA"/>
</dbReference>
<name>A0A2A8ZRS4_BACCE</name>
<dbReference type="PANTHER" id="PTHR30590:SF3">
    <property type="entry name" value="HYPOTHETICAL MEMBRANE SPANNING PROTEIN"/>
    <property type="match status" value="1"/>
</dbReference>
<feature type="transmembrane region" description="Helical" evidence="1">
    <location>
        <begin position="12"/>
        <end position="31"/>
    </location>
</feature>
<proteinExistence type="predicted"/>
<gene>
    <name evidence="3" type="ORF">CN307_28755</name>
</gene>
<feature type="transmembrane region" description="Helical" evidence="1">
    <location>
        <begin position="87"/>
        <end position="104"/>
    </location>
</feature>
<dbReference type="PANTHER" id="PTHR30590">
    <property type="entry name" value="INNER MEMBRANE PROTEIN"/>
    <property type="match status" value="1"/>
</dbReference>
<comment type="caution">
    <text evidence="3">The sequence shown here is derived from an EMBL/GenBank/DDBJ whole genome shotgun (WGS) entry which is preliminary data.</text>
</comment>
<dbReference type="InterPro" id="IPR052529">
    <property type="entry name" value="Bact_Transport_Assoc"/>
</dbReference>
<evidence type="ECO:0000259" key="2">
    <source>
        <dbReference type="Pfam" id="PF04235"/>
    </source>
</evidence>
<feature type="transmembrane region" description="Helical" evidence="1">
    <location>
        <begin position="183"/>
        <end position="200"/>
    </location>
</feature>
<keyword evidence="1" id="KW-0812">Transmembrane</keyword>
<keyword evidence="1" id="KW-1133">Transmembrane helix</keyword>
<evidence type="ECO:0000256" key="1">
    <source>
        <dbReference type="SAM" id="Phobius"/>
    </source>
</evidence>
<feature type="transmembrane region" description="Helical" evidence="1">
    <location>
        <begin position="110"/>
        <end position="126"/>
    </location>
</feature>
<feature type="transmembrane region" description="Helical" evidence="1">
    <location>
        <begin position="287"/>
        <end position="311"/>
    </location>
</feature>
<feature type="transmembrane region" description="Helical" evidence="1">
    <location>
        <begin position="220"/>
        <end position="244"/>
    </location>
</feature>